<protein>
    <submittedName>
        <fullName evidence="2">DUF952 domain-containing protein</fullName>
    </submittedName>
</protein>
<reference evidence="2 3" key="1">
    <citation type="submission" date="2017-08" db="EMBL/GenBank/DDBJ databases">
        <title>Infants hospitalized years apart are colonized by the same room-sourced microbial strains.</title>
        <authorList>
            <person name="Brooks B."/>
            <person name="Olm M.R."/>
            <person name="Firek B.A."/>
            <person name="Baker R."/>
            <person name="Thomas B.C."/>
            <person name="Morowitz M.J."/>
            <person name="Banfield J.F."/>
        </authorList>
    </citation>
    <scope>NUCLEOTIDE SEQUENCE [LARGE SCALE GENOMIC DNA]</scope>
    <source>
        <strain evidence="2">S2_003_000_R2_14</strain>
    </source>
</reference>
<sequence>MSTNLTPSCLPPTSRSRQWRASACRRTSSSRERRPTRGHKAASRSPDVHIYKVVTAAQWRDAEARGVFEGAPVDIRDGYIHFSTADQLDETLSRHFAGQRDLLIITFESETFGDALKWEPSRGGQLFPHLYAPLPVSAALAMTKR</sequence>
<dbReference type="PANTHER" id="PTHR34129:SF1">
    <property type="entry name" value="DUF952 DOMAIN-CONTAINING PROTEIN"/>
    <property type="match status" value="1"/>
</dbReference>
<dbReference type="Proteomes" id="UP000249061">
    <property type="component" value="Unassembled WGS sequence"/>
</dbReference>
<evidence type="ECO:0000256" key="1">
    <source>
        <dbReference type="SAM" id="MobiDB-lite"/>
    </source>
</evidence>
<dbReference type="InterPro" id="IPR009297">
    <property type="entry name" value="DUF952"/>
</dbReference>
<dbReference type="EMBL" id="QFQP01000033">
    <property type="protein sequence ID" value="PZR07213.1"/>
    <property type="molecule type" value="Genomic_DNA"/>
</dbReference>
<name>A0A2W5T2U4_9BACT</name>
<dbReference type="PANTHER" id="PTHR34129">
    <property type="entry name" value="BLR1139 PROTEIN"/>
    <property type="match status" value="1"/>
</dbReference>
<evidence type="ECO:0000313" key="3">
    <source>
        <dbReference type="Proteomes" id="UP000249061"/>
    </source>
</evidence>
<gene>
    <name evidence="2" type="ORF">DI536_28575</name>
</gene>
<proteinExistence type="predicted"/>
<feature type="region of interest" description="Disordered" evidence="1">
    <location>
        <begin position="1"/>
        <end position="45"/>
    </location>
</feature>
<comment type="caution">
    <text evidence="2">The sequence shown here is derived from an EMBL/GenBank/DDBJ whole genome shotgun (WGS) entry which is preliminary data.</text>
</comment>
<evidence type="ECO:0000313" key="2">
    <source>
        <dbReference type="EMBL" id="PZR07213.1"/>
    </source>
</evidence>
<dbReference type="Pfam" id="PF06108">
    <property type="entry name" value="DUF952"/>
    <property type="match status" value="1"/>
</dbReference>
<organism evidence="2 3">
    <name type="scientific">Archangium gephyra</name>
    <dbReference type="NCBI Taxonomy" id="48"/>
    <lineage>
        <taxon>Bacteria</taxon>
        <taxon>Pseudomonadati</taxon>
        <taxon>Myxococcota</taxon>
        <taxon>Myxococcia</taxon>
        <taxon>Myxococcales</taxon>
        <taxon>Cystobacterineae</taxon>
        <taxon>Archangiaceae</taxon>
        <taxon>Archangium</taxon>
    </lineage>
</organism>
<accession>A0A2W5T2U4</accession>
<dbReference type="AlphaFoldDB" id="A0A2W5T2U4"/>
<dbReference type="SUPFAM" id="SSF56399">
    <property type="entry name" value="ADP-ribosylation"/>
    <property type="match status" value="1"/>
</dbReference>
<feature type="compositionally biased region" description="Polar residues" evidence="1">
    <location>
        <begin position="1"/>
        <end position="16"/>
    </location>
</feature>
<dbReference type="Gene3D" id="3.20.170.20">
    <property type="entry name" value="Protein of unknown function DUF952"/>
    <property type="match status" value="1"/>
</dbReference>